<evidence type="ECO:0000313" key="2">
    <source>
        <dbReference type="EMBL" id="MBB5375476.1"/>
    </source>
</evidence>
<reference evidence="1" key="1">
    <citation type="journal article" date="2014" name="Int. J. Syst. Evol. Microbiol.">
        <title>Complete genome of a new Firmicutes species belonging to the dominant human colonic microbiota ('Ruminococcus bicirculans') reveals two chromosomes and a selective capacity to utilize plant glucans.</title>
        <authorList>
            <consortium name="NISC Comparative Sequencing Program"/>
            <person name="Wegmann U."/>
            <person name="Louis P."/>
            <person name="Goesmann A."/>
            <person name="Henrissat B."/>
            <person name="Duncan S.H."/>
            <person name="Flint H.J."/>
        </authorList>
    </citation>
    <scope>NUCLEOTIDE SEQUENCE</scope>
    <source>
        <strain evidence="1">CGMCC 1.18437</strain>
    </source>
</reference>
<reference evidence="4" key="2">
    <citation type="journal article" date="2019" name="Int. J. Syst. Evol. Microbiol.">
        <title>The Global Catalogue of Microorganisms (GCM) 10K type strain sequencing project: providing services to taxonomists for standard genome sequencing and annotation.</title>
        <authorList>
            <consortium name="The Broad Institute Genomics Platform"/>
            <consortium name="The Broad Institute Genome Sequencing Center for Infectious Disease"/>
            <person name="Wu L."/>
            <person name="Ma J."/>
        </authorList>
    </citation>
    <scope>NUCLEOTIDE SEQUENCE [LARGE SCALE GENOMIC DNA]</scope>
    <source>
        <strain evidence="4">CGMCC 1.18437</strain>
    </source>
</reference>
<dbReference type="Proteomes" id="UP000619376">
    <property type="component" value="Unassembled WGS sequence"/>
</dbReference>
<keyword evidence="4" id="KW-1185">Reference proteome</keyword>
<dbReference type="Proteomes" id="UP000539473">
    <property type="component" value="Unassembled WGS sequence"/>
</dbReference>
<dbReference type="EMBL" id="JACHFK010000001">
    <property type="protein sequence ID" value="MBB5375476.1"/>
    <property type="molecule type" value="Genomic_DNA"/>
</dbReference>
<evidence type="ECO:0000313" key="1">
    <source>
        <dbReference type="EMBL" id="GHF28995.1"/>
    </source>
</evidence>
<accession>A0A7W8KCA1</accession>
<dbReference type="AlphaFoldDB" id="A0A7W8KCA1"/>
<gene>
    <name evidence="1" type="ORF">GCM10017781_01200</name>
    <name evidence="2" type="ORF">HNQ07_000920</name>
</gene>
<sequence length="77" mass="8204">MTAVRRNLNADLAIVSSYQNAVAQALNAAVATAVTGSLVECLHVAEMAGREAARERMVLAGHSPTEIDMTLYLYVGR</sequence>
<evidence type="ECO:0000313" key="3">
    <source>
        <dbReference type="Proteomes" id="UP000539473"/>
    </source>
</evidence>
<organism evidence="2 3">
    <name type="scientific">Deinococcus metalli</name>
    <dbReference type="NCBI Taxonomy" id="1141878"/>
    <lineage>
        <taxon>Bacteria</taxon>
        <taxon>Thermotogati</taxon>
        <taxon>Deinococcota</taxon>
        <taxon>Deinococci</taxon>
        <taxon>Deinococcales</taxon>
        <taxon>Deinococcaceae</taxon>
        <taxon>Deinococcus</taxon>
    </lineage>
</organism>
<reference evidence="2 3" key="3">
    <citation type="submission" date="2020-08" db="EMBL/GenBank/DDBJ databases">
        <title>Genomic Encyclopedia of Type Strains, Phase IV (KMG-IV): sequencing the most valuable type-strain genomes for metagenomic binning, comparative biology and taxonomic classification.</title>
        <authorList>
            <person name="Goeker M."/>
        </authorList>
    </citation>
    <scope>NUCLEOTIDE SEQUENCE [LARGE SCALE GENOMIC DNA]</scope>
    <source>
        <strain evidence="2 3">DSM 27521</strain>
    </source>
</reference>
<proteinExistence type="predicted"/>
<comment type="caution">
    <text evidence="2">The sequence shown here is derived from an EMBL/GenBank/DDBJ whole genome shotgun (WGS) entry which is preliminary data.</text>
</comment>
<dbReference type="EMBL" id="BNAJ01000001">
    <property type="protein sequence ID" value="GHF28995.1"/>
    <property type="molecule type" value="Genomic_DNA"/>
</dbReference>
<evidence type="ECO:0000313" key="4">
    <source>
        <dbReference type="Proteomes" id="UP000619376"/>
    </source>
</evidence>
<name>A0A7W8KCA1_9DEIO</name>
<dbReference type="RefSeq" id="WP_184109678.1">
    <property type="nucleotide sequence ID" value="NZ_BNAJ01000001.1"/>
</dbReference>
<protein>
    <submittedName>
        <fullName evidence="2">Uncharacterized protein</fullName>
    </submittedName>
</protein>
<reference evidence="1" key="4">
    <citation type="submission" date="2024-05" db="EMBL/GenBank/DDBJ databases">
        <authorList>
            <person name="Sun Q."/>
            <person name="Zhou Y."/>
        </authorList>
    </citation>
    <scope>NUCLEOTIDE SEQUENCE</scope>
    <source>
        <strain evidence="1">CGMCC 1.18437</strain>
    </source>
</reference>